<dbReference type="EMBL" id="ABXV02000021">
    <property type="protein sequence ID" value="EFB72779.1"/>
    <property type="molecule type" value="Genomic_DNA"/>
</dbReference>
<name>D1P1J3_9GAMM</name>
<dbReference type="STRING" id="500637.PROVRUST_06064"/>
<evidence type="ECO:0000313" key="2">
    <source>
        <dbReference type="Proteomes" id="UP000005512"/>
    </source>
</evidence>
<reference evidence="1" key="1">
    <citation type="submission" date="2009-12" db="EMBL/GenBank/DDBJ databases">
        <authorList>
            <person name="Weinstock G."/>
            <person name="Sodergren E."/>
            <person name="Clifton S."/>
            <person name="Fulton L."/>
            <person name="Fulton B."/>
            <person name="Courtney L."/>
            <person name="Fronick C."/>
            <person name="Harrison M."/>
            <person name="Strong C."/>
            <person name="Farmer C."/>
            <person name="Delahaunty K."/>
            <person name="Markovic C."/>
            <person name="Hall O."/>
            <person name="Minx P."/>
            <person name="Tomlinson C."/>
            <person name="Mitreva M."/>
            <person name="Nelson J."/>
            <person name="Hou S."/>
            <person name="Wollam A."/>
            <person name="Pepin K.H."/>
            <person name="Johnson M."/>
            <person name="Bhonagiri V."/>
            <person name="Nash W.E."/>
            <person name="Warren W."/>
            <person name="Chinwalla A."/>
            <person name="Mardis E.R."/>
            <person name="Wilson R.K."/>
        </authorList>
    </citation>
    <scope>NUCLEOTIDE SEQUENCE [LARGE SCALE GENOMIC DNA]</scope>
    <source>
        <strain evidence="1">DSM 4541</strain>
    </source>
</reference>
<dbReference type="AlphaFoldDB" id="D1P1J3"/>
<keyword evidence="2" id="KW-1185">Reference proteome</keyword>
<sequence length="57" mass="6693">MNKPPYDIIMKSTLFALFLLMKSVSNPPVYRLFVAPLNYWSYINYVISGRGESPHRR</sequence>
<dbReference type="HOGENOM" id="CLU_2993174_0_0_6"/>
<gene>
    <name evidence="1" type="ORF">PROVRUST_06064</name>
</gene>
<protein>
    <submittedName>
        <fullName evidence="1">Uncharacterized protein</fullName>
    </submittedName>
</protein>
<organism evidence="1 2">
    <name type="scientific">Providencia rustigianii DSM 4541</name>
    <dbReference type="NCBI Taxonomy" id="500637"/>
    <lineage>
        <taxon>Bacteria</taxon>
        <taxon>Pseudomonadati</taxon>
        <taxon>Pseudomonadota</taxon>
        <taxon>Gammaproteobacteria</taxon>
        <taxon>Enterobacterales</taxon>
        <taxon>Morganellaceae</taxon>
        <taxon>Providencia</taxon>
    </lineage>
</organism>
<accession>D1P1J3</accession>
<evidence type="ECO:0000313" key="1">
    <source>
        <dbReference type="EMBL" id="EFB72779.1"/>
    </source>
</evidence>
<dbReference type="Proteomes" id="UP000005512">
    <property type="component" value="Unassembled WGS sequence"/>
</dbReference>
<comment type="caution">
    <text evidence="1">The sequence shown here is derived from an EMBL/GenBank/DDBJ whole genome shotgun (WGS) entry which is preliminary data.</text>
</comment>
<proteinExistence type="predicted"/>